<evidence type="ECO:0000313" key="1">
    <source>
        <dbReference type="EMBL" id="RDI41794.1"/>
    </source>
</evidence>
<accession>A0A370GHD2</accession>
<gene>
    <name evidence="1" type="ORF">C8D86_11710</name>
</gene>
<reference evidence="1 2" key="1">
    <citation type="submission" date="2018-07" db="EMBL/GenBank/DDBJ databases">
        <title>Genomic Encyclopedia of Type Strains, Phase IV (KMG-IV): sequencing the most valuable type-strain genomes for metagenomic binning, comparative biology and taxonomic classification.</title>
        <authorList>
            <person name="Goeker M."/>
        </authorList>
    </citation>
    <scope>NUCLEOTIDE SEQUENCE [LARGE SCALE GENOMIC DNA]</scope>
    <source>
        <strain evidence="1 2">DSM 16500</strain>
    </source>
</reference>
<dbReference type="EMBL" id="QQAX01000017">
    <property type="protein sequence ID" value="RDI41794.1"/>
    <property type="molecule type" value="Genomic_DNA"/>
</dbReference>
<keyword evidence="2" id="KW-1185">Reference proteome</keyword>
<dbReference type="OrthoDB" id="5653025at2"/>
<dbReference type="AlphaFoldDB" id="A0A370GHD2"/>
<dbReference type="Proteomes" id="UP000254720">
    <property type="component" value="Unassembled WGS sequence"/>
</dbReference>
<evidence type="ECO:0000313" key="2">
    <source>
        <dbReference type="Proteomes" id="UP000254720"/>
    </source>
</evidence>
<protein>
    <submittedName>
        <fullName evidence="1">Uncharacterized protein</fullName>
    </submittedName>
</protein>
<dbReference type="RefSeq" id="WP_114834798.1">
    <property type="nucleotide sequence ID" value="NZ_LR699114.1"/>
</dbReference>
<sequence length="418" mass="47682">MRERVSIIVPDFDGCLYNGKYFKLIIEVLNRHWDFLIALGRKNHLSESEANYVNQVTHNILQELDKYDVKDCKYSKMQAWITHPAFQKRITTALDKIGHIKKNLVSVKQIIGIILHEFIGYICRLNEEIMFKIFLMANEALISHWCNKMLIQGVSRAALMLGTNRQSFYHDRAGMEQNGTGSCYVNLHDIEGSIRSQLKNIICRVSPFSMSDIYANLARGISYSKILDEYWTPDGQGFRYKNHACAIFDESKVSLLYAIVHDVVINVLSELDIGSERADITIEFYDNENSILEAIGKTFSANPQLIPDGVTLNLYPYDGDLKADPIQTIQGKGVIDYRYRDNVKLMAMMCGHNLQDFDSVINVYQALDINKFISTRVTGREIQRFYQSRPGVAPLFMTGNEPAASEGVNRSASFRLLI</sequence>
<organism evidence="1 2">
    <name type="scientific">Aquicella lusitana</name>
    <dbReference type="NCBI Taxonomy" id="254246"/>
    <lineage>
        <taxon>Bacteria</taxon>
        <taxon>Pseudomonadati</taxon>
        <taxon>Pseudomonadota</taxon>
        <taxon>Gammaproteobacteria</taxon>
        <taxon>Legionellales</taxon>
        <taxon>Coxiellaceae</taxon>
        <taxon>Aquicella</taxon>
    </lineage>
</organism>
<name>A0A370GHD2_9COXI</name>
<proteinExistence type="predicted"/>
<comment type="caution">
    <text evidence="1">The sequence shown here is derived from an EMBL/GenBank/DDBJ whole genome shotgun (WGS) entry which is preliminary data.</text>
</comment>